<feature type="compositionally biased region" description="Basic residues" evidence="1">
    <location>
        <begin position="1"/>
        <end position="11"/>
    </location>
</feature>
<dbReference type="Proteomes" id="UP001172155">
    <property type="component" value="Unassembled WGS sequence"/>
</dbReference>
<keyword evidence="3" id="KW-1185">Reference proteome</keyword>
<feature type="region of interest" description="Disordered" evidence="1">
    <location>
        <begin position="125"/>
        <end position="177"/>
    </location>
</feature>
<dbReference type="AlphaFoldDB" id="A0AA40K0L1"/>
<protein>
    <submittedName>
        <fullName evidence="2">Uncharacterized protein</fullName>
    </submittedName>
</protein>
<proteinExistence type="predicted"/>
<sequence>MTQPKPKKRTSHLPPLSKTLSPCEPKPTSFGATYTPHAHWRRRPWPWHPTRPSTLRAAWRMTSRPCWTALKESGSCSHAITELPWRLREWKPPAITTSLKSRLTGLPGVASLRLTTLWSNSGSGAFGRERERYRSCTTDGTGGLTKKGRALSSPTRDVQQRPRGPARGALRDGHPRAKVQWNQAEDELTRSVRLILENPDAPPSLWTVFAAQLFIDNLEIISPIFNRMWIETTNVC</sequence>
<reference evidence="2" key="1">
    <citation type="submission" date="2023-06" db="EMBL/GenBank/DDBJ databases">
        <title>Genome-scale phylogeny and comparative genomics of the fungal order Sordariales.</title>
        <authorList>
            <consortium name="Lawrence Berkeley National Laboratory"/>
            <person name="Hensen N."/>
            <person name="Bonometti L."/>
            <person name="Westerberg I."/>
            <person name="Brannstrom I.O."/>
            <person name="Guillou S."/>
            <person name="Cros-Aarteil S."/>
            <person name="Calhoun S."/>
            <person name="Haridas S."/>
            <person name="Kuo A."/>
            <person name="Mondo S."/>
            <person name="Pangilinan J."/>
            <person name="Riley R."/>
            <person name="LaButti K."/>
            <person name="Andreopoulos B."/>
            <person name="Lipzen A."/>
            <person name="Chen C."/>
            <person name="Yanf M."/>
            <person name="Daum C."/>
            <person name="Ng V."/>
            <person name="Clum A."/>
            <person name="Steindorff A."/>
            <person name="Ohm R."/>
            <person name="Martin F."/>
            <person name="Silar P."/>
            <person name="Natvig D."/>
            <person name="Lalanne C."/>
            <person name="Gautier V."/>
            <person name="Ament-velasquez S.L."/>
            <person name="Kruys A."/>
            <person name="Hutchinson M.I."/>
            <person name="Powell A.J."/>
            <person name="Barry K."/>
            <person name="Miller A.N."/>
            <person name="Grigoriev I.V."/>
            <person name="Debuchy R."/>
            <person name="Gladieux P."/>
            <person name="Thoren M.H."/>
            <person name="Johannesson H."/>
        </authorList>
    </citation>
    <scope>NUCLEOTIDE SEQUENCE</scope>
    <source>
        <strain evidence="2">SMH3187-1</strain>
    </source>
</reference>
<feature type="region of interest" description="Disordered" evidence="1">
    <location>
        <begin position="1"/>
        <end position="28"/>
    </location>
</feature>
<comment type="caution">
    <text evidence="2">The sequence shown here is derived from an EMBL/GenBank/DDBJ whole genome shotgun (WGS) entry which is preliminary data.</text>
</comment>
<organism evidence="2 3">
    <name type="scientific">Schizothecium vesticola</name>
    <dbReference type="NCBI Taxonomy" id="314040"/>
    <lineage>
        <taxon>Eukaryota</taxon>
        <taxon>Fungi</taxon>
        <taxon>Dikarya</taxon>
        <taxon>Ascomycota</taxon>
        <taxon>Pezizomycotina</taxon>
        <taxon>Sordariomycetes</taxon>
        <taxon>Sordariomycetidae</taxon>
        <taxon>Sordariales</taxon>
        <taxon>Schizotheciaceae</taxon>
        <taxon>Schizothecium</taxon>
    </lineage>
</organism>
<accession>A0AA40K0L1</accession>
<dbReference type="EMBL" id="JAUKUD010000006">
    <property type="protein sequence ID" value="KAK0741538.1"/>
    <property type="molecule type" value="Genomic_DNA"/>
</dbReference>
<name>A0AA40K0L1_9PEZI</name>
<evidence type="ECO:0000313" key="2">
    <source>
        <dbReference type="EMBL" id="KAK0741538.1"/>
    </source>
</evidence>
<evidence type="ECO:0000313" key="3">
    <source>
        <dbReference type="Proteomes" id="UP001172155"/>
    </source>
</evidence>
<evidence type="ECO:0000256" key="1">
    <source>
        <dbReference type="SAM" id="MobiDB-lite"/>
    </source>
</evidence>
<gene>
    <name evidence="2" type="ORF">B0T18DRAFT_232665</name>
</gene>